<evidence type="ECO:0000313" key="2">
    <source>
        <dbReference type="EMBL" id="KAK5879601.1"/>
    </source>
</evidence>
<accession>A0AAN8B7A5</accession>
<dbReference type="EMBL" id="JAULUE010002064">
    <property type="protein sequence ID" value="KAK5879601.1"/>
    <property type="molecule type" value="Genomic_DNA"/>
</dbReference>
<keyword evidence="3" id="KW-1185">Reference proteome</keyword>
<dbReference type="Proteomes" id="UP001335648">
    <property type="component" value="Unassembled WGS sequence"/>
</dbReference>
<evidence type="ECO:0000256" key="1">
    <source>
        <dbReference type="SAM" id="MobiDB-lite"/>
    </source>
</evidence>
<feature type="region of interest" description="Disordered" evidence="1">
    <location>
        <begin position="33"/>
        <end position="58"/>
    </location>
</feature>
<organism evidence="2 3">
    <name type="scientific">Champsocephalus esox</name>
    <name type="common">pike icefish</name>
    <dbReference type="NCBI Taxonomy" id="159716"/>
    <lineage>
        <taxon>Eukaryota</taxon>
        <taxon>Metazoa</taxon>
        <taxon>Chordata</taxon>
        <taxon>Craniata</taxon>
        <taxon>Vertebrata</taxon>
        <taxon>Euteleostomi</taxon>
        <taxon>Actinopterygii</taxon>
        <taxon>Neopterygii</taxon>
        <taxon>Teleostei</taxon>
        <taxon>Neoteleostei</taxon>
        <taxon>Acanthomorphata</taxon>
        <taxon>Eupercaria</taxon>
        <taxon>Perciformes</taxon>
        <taxon>Notothenioidei</taxon>
        <taxon>Channichthyidae</taxon>
        <taxon>Champsocephalus</taxon>
    </lineage>
</organism>
<feature type="compositionally biased region" description="Low complexity" evidence="1">
    <location>
        <begin position="45"/>
        <end position="56"/>
    </location>
</feature>
<reference evidence="2 3" key="1">
    <citation type="journal article" date="2023" name="Mol. Biol. Evol.">
        <title>Genomics of Secondarily Temperate Adaptation in the Only Non-Antarctic Icefish.</title>
        <authorList>
            <person name="Rivera-Colon A.G."/>
            <person name="Rayamajhi N."/>
            <person name="Minhas B.F."/>
            <person name="Madrigal G."/>
            <person name="Bilyk K.T."/>
            <person name="Yoon V."/>
            <person name="Hune M."/>
            <person name="Gregory S."/>
            <person name="Cheng C.H.C."/>
            <person name="Catchen J.M."/>
        </authorList>
    </citation>
    <scope>NUCLEOTIDE SEQUENCE [LARGE SCALE GENOMIC DNA]</scope>
    <source>
        <strain evidence="2">JC2023a</strain>
    </source>
</reference>
<dbReference type="AlphaFoldDB" id="A0AAN8B7A5"/>
<feature type="compositionally biased region" description="Basic and acidic residues" evidence="1">
    <location>
        <begin position="33"/>
        <end position="44"/>
    </location>
</feature>
<gene>
    <name evidence="2" type="ORF">CesoFtcFv8_022702</name>
</gene>
<protein>
    <submittedName>
        <fullName evidence="2">Uncharacterized protein</fullName>
    </submittedName>
</protein>
<sequence length="74" mass="8243">MLDSLSSTETQIDGAYAGVAVCKHKDRHVIHVEMEETGAKRETTGRQGDTGTRGQRSIWESIGRANRHWSSFVI</sequence>
<evidence type="ECO:0000313" key="3">
    <source>
        <dbReference type="Proteomes" id="UP001335648"/>
    </source>
</evidence>
<name>A0AAN8B7A5_9TELE</name>
<comment type="caution">
    <text evidence="2">The sequence shown here is derived from an EMBL/GenBank/DDBJ whole genome shotgun (WGS) entry which is preliminary data.</text>
</comment>
<proteinExistence type="predicted"/>